<proteinExistence type="predicted"/>
<organism evidence="3 4">
    <name type="scientific">Chaetomium fimeti</name>
    <dbReference type="NCBI Taxonomy" id="1854472"/>
    <lineage>
        <taxon>Eukaryota</taxon>
        <taxon>Fungi</taxon>
        <taxon>Dikarya</taxon>
        <taxon>Ascomycota</taxon>
        <taxon>Pezizomycotina</taxon>
        <taxon>Sordariomycetes</taxon>
        <taxon>Sordariomycetidae</taxon>
        <taxon>Sordariales</taxon>
        <taxon>Chaetomiaceae</taxon>
        <taxon>Chaetomium</taxon>
    </lineage>
</organism>
<dbReference type="AlphaFoldDB" id="A0AAE0HNX0"/>
<dbReference type="PANTHER" id="PTHR10039">
    <property type="entry name" value="AMELOGENIN"/>
    <property type="match status" value="1"/>
</dbReference>
<evidence type="ECO:0008006" key="5">
    <source>
        <dbReference type="Google" id="ProtNLM"/>
    </source>
</evidence>
<sequence length="573" mass="64603">MDPITAIGFAASIVTFIDSSHKIICATSEVLSSGSTAENAHVTAVVKDLHEATRGFGDRLPGYSKHDDALNILAAECQGICGELCRLLEKVKIQVGTSKWQSVKVALRSMRKGGEVAQLEERLGKCRSQIILRLVLLLNEDKLSIQVQLNAAQSQSQKQRSDIVEQLTRLRDDVLGALEVTDQQSNGFVSAKFSEQLHLVKEVRTALNSLLTMSTATHRICFFIDGLDEYGEDSTDSLDHERLAEQLQSWAAKDGVKILVSSRPHTEFEGTFSDHRRIKLHKLNEVDIFCFARNMFENDKHFARVQNSYMRLLKTVVDDSDGVFLWARLAVRSLIMAVRRNSAIDYLKRQLRAMPKDLDDLYNQMLMSVSPADRTTTIKLLLLVLEAGPVNAMALTWMDSLNDETFPMSHEIRPYTECEIQERQSAAESQLDSLGRGLLEISDNHLYSQRSFFAKSIGFFHRTLRDFVSKNEHIRDLADRFPDLAAKMNGRLYLAEMWFADTKQLDRKYGSTVPNPKVFPPGEFRRAYLDAADRAVAHHTTQAVIGSTTAFRGTVGTFPFLFQHPWAKERTAA</sequence>
<dbReference type="Pfam" id="PF05729">
    <property type="entry name" value="NACHT"/>
    <property type="match status" value="1"/>
</dbReference>
<dbReference type="Pfam" id="PF25053">
    <property type="entry name" value="DUF7791"/>
    <property type="match status" value="1"/>
</dbReference>
<evidence type="ECO:0000313" key="3">
    <source>
        <dbReference type="EMBL" id="KAK3299684.1"/>
    </source>
</evidence>
<dbReference type="EMBL" id="JAUEPN010000002">
    <property type="protein sequence ID" value="KAK3299684.1"/>
    <property type="molecule type" value="Genomic_DNA"/>
</dbReference>
<feature type="domain" description="NACHT" evidence="1">
    <location>
        <begin position="213"/>
        <end position="298"/>
    </location>
</feature>
<dbReference type="InterPro" id="IPR056693">
    <property type="entry name" value="DUF7791"/>
</dbReference>
<dbReference type="RefSeq" id="XP_062663198.1">
    <property type="nucleotide sequence ID" value="XM_062807955.1"/>
</dbReference>
<evidence type="ECO:0000259" key="2">
    <source>
        <dbReference type="Pfam" id="PF25053"/>
    </source>
</evidence>
<name>A0AAE0HNX0_9PEZI</name>
<evidence type="ECO:0000259" key="1">
    <source>
        <dbReference type="Pfam" id="PF05729"/>
    </source>
</evidence>
<feature type="domain" description="DUF7791" evidence="2">
    <location>
        <begin position="387"/>
        <end position="475"/>
    </location>
</feature>
<evidence type="ECO:0000313" key="4">
    <source>
        <dbReference type="Proteomes" id="UP001278766"/>
    </source>
</evidence>
<comment type="caution">
    <text evidence="3">The sequence shown here is derived from an EMBL/GenBank/DDBJ whole genome shotgun (WGS) entry which is preliminary data.</text>
</comment>
<protein>
    <recommendedName>
        <fullName evidence="5">NACHT-NTPase and P-loop NTPases N-terminal domain-containing protein</fullName>
    </recommendedName>
</protein>
<reference evidence="3" key="1">
    <citation type="journal article" date="2023" name="Mol. Phylogenet. Evol.">
        <title>Genome-scale phylogeny and comparative genomics of the fungal order Sordariales.</title>
        <authorList>
            <person name="Hensen N."/>
            <person name="Bonometti L."/>
            <person name="Westerberg I."/>
            <person name="Brannstrom I.O."/>
            <person name="Guillou S."/>
            <person name="Cros-Aarteil S."/>
            <person name="Calhoun S."/>
            <person name="Haridas S."/>
            <person name="Kuo A."/>
            <person name="Mondo S."/>
            <person name="Pangilinan J."/>
            <person name="Riley R."/>
            <person name="LaButti K."/>
            <person name="Andreopoulos B."/>
            <person name="Lipzen A."/>
            <person name="Chen C."/>
            <person name="Yan M."/>
            <person name="Daum C."/>
            <person name="Ng V."/>
            <person name="Clum A."/>
            <person name="Steindorff A."/>
            <person name="Ohm R.A."/>
            <person name="Martin F."/>
            <person name="Silar P."/>
            <person name="Natvig D.O."/>
            <person name="Lalanne C."/>
            <person name="Gautier V."/>
            <person name="Ament-Velasquez S.L."/>
            <person name="Kruys A."/>
            <person name="Hutchinson M.I."/>
            <person name="Powell A.J."/>
            <person name="Barry K."/>
            <person name="Miller A.N."/>
            <person name="Grigoriev I.V."/>
            <person name="Debuchy R."/>
            <person name="Gladieux P."/>
            <person name="Hiltunen Thoren M."/>
            <person name="Johannesson H."/>
        </authorList>
    </citation>
    <scope>NUCLEOTIDE SEQUENCE</scope>
    <source>
        <strain evidence="3">CBS 168.71</strain>
    </source>
</reference>
<dbReference type="InterPro" id="IPR007111">
    <property type="entry name" value="NACHT_NTPase"/>
</dbReference>
<dbReference type="PANTHER" id="PTHR10039:SF5">
    <property type="entry name" value="NACHT DOMAIN-CONTAINING PROTEIN"/>
    <property type="match status" value="1"/>
</dbReference>
<dbReference type="Proteomes" id="UP001278766">
    <property type="component" value="Unassembled WGS sequence"/>
</dbReference>
<gene>
    <name evidence="3" type="ORF">B0H64DRAFT_472772</name>
</gene>
<keyword evidence="4" id="KW-1185">Reference proteome</keyword>
<accession>A0AAE0HNX0</accession>
<dbReference type="GeneID" id="87844903"/>
<reference evidence="3" key="2">
    <citation type="submission" date="2023-06" db="EMBL/GenBank/DDBJ databases">
        <authorList>
            <consortium name="Lawrence Berkeley National Laboratory"/>
            <person name="Haridas S."/>
            <person name="Hensen N."/>
            <person name="Bonometti L."/>
            <person name="Westerberg I."/>
            <person name="Brannstrom I.O."/>
            <person name="Guillou S."/>
            <person name="Cros-Aarteil S."/>
            <person name="Calhoun S."/>
            <person name="Kuo A."/>
            <person name="Mondo S."/>
            <person name="Pangilinan J."/>
            <person name="Riley R."/>
            <person name="Labutti K."/>
            <person name="Andreopoulos B."/>
            <person name="Lipzen A."/>
            <person name="Chen C."/>
            <person name="Yanf M."/>
            <person name="Daum C."/>
            <person name="Ng V."/>
            <person name="Clum A."/>
            <person name="Steindorff A."/>
            <person name="Ohm R."/>
            <person name="Martin F."/>
            <person name="Silar P."/>
            <person name="Natvig D."/>
            <person name="Lalanne C."/>
            <person name="Gautier V."/>
            <person name="Ament-Velasquez S.L."/>
            <person name="Kruys A."/>
            <person name="Hutchinson M.I."/>
            <person name="Powell A.J."/>
            <person name="Barry K."/>
            <person name="Miller A.N."/>
            <person name="Grigoriev I.V."/>
            <person name="Debuchy R."/>
            <person name="Gladieux P."/>
            <person name="Thoren M.H."/>
            <person name="Johannesson H."/>
        </authorList>
    </citation>
    <scope>NUCLEOTIDE SEQUENCE</scope>
    <source>
        <strain evidence="3">CBS 168.71</strain>
    </source>
</reference>